<proteinExistence type="predicted"/>
<evidence type="ECO:0000313" key="9">
    <source>
        <dbReference type="Proteomes" id="UP000196027"/>
    </source>
</evidence>
<organism evidence="8 9">
    <name type="scientific">Oleiphilus messinensis</name>
    <dbReference type="NCBI Taxonomy" id="141451"/>
    <lineage>
        <taxon>Bacteria</taxon>
        <taxon>Pseudomonadati</taxon>
        <taxon>Pseudomonadota</taxon>
        <taxon>Gammaproteobacteria</taxon>
        <taxon>Oceanospirillales</taxon>
        <taxon>Oleiphilaceae</taxon>
        <taxon>Oleiphilus</taxon>
    </lineage>
</organism>
<keyword evidence="3 6" id="KW-0812">Transmembrane</keyword>
<dbReference type="GO" id="GO:0005886">
    <property type="term" value="C:plasma membrane"/>
    <property type="evidence" value="ECO:0007669"/>
    <property type="project" value="UniProtKB-SubCell"/>
</dbReference>
<protein>
    <recommendedName>
        <fullName evidence="7">DUF3817 domain-containing protein</fullName>
    </recommendedName>
</protein>
<comment type="subcellular location">
    <subcellularLocation>
        <location evidence="1">Cell membrane</location>
        <topology evidence="1">Multi-pass membrane protein</topology>
    </subcellularLocation>
</comment>
<dbReference type="PANTHER" id="PTHR40077">
    <property type="entry name" value="MEMBRANE PROTEIN-RELATED"/>
    <property type="match status" value="1"/>
</dbReference>
<evidence type="ECO:0000259" key="7">
    <source>
        <dbReference type="Pfam" id="PF12823"/>
    </source>
</evidence>
<feature type="domain" description="DUF3817" evidence="7">
    <location>
        <begin position="8"/>
        <end position="62"/>
    </location>
</feature>
<evidence type="ECO:0000256" key="5">
    <source>
        <dbReference type="ARBA" id="ARBA00023136"/>
    </source>
</evidence>
<evidence type="ECO:0000256" key="4">
    <source>
        <dbReference type="ARBA" id="ARBA00022989"/>
    </source>
</evidence>
<evidence type="ECO:0000256" key="2">
    <source>
        <dbReference type="ARBA" id="ARBA00022475"/>
    </source>
</evidence>
<dbReference type="EMBL" id="CP021425">
    <property type="protein sequence ID" value="ARU56478.1"/>
    <property type="molecule type" value="Genomic_DNA"/>
</dbReference>
<dbReference type="AlphaFoldDB" id="A0A1Y0I7K3"/>
<feature type="transmembrane region" description="Helical" evidence="6">
    <location>
        <begin position="36"/>
        <end position="55"/>
    </location>
</feature>
<evidence type="ECO:0000256" key="6">
    <source>
        <dbReference type="SAM" id="Phobius"/>
    </source>
</evidence>
<dbReference type="PANTHER" id="PTHR40077:SF1">
    <property type="entry name" value="MEMBRANE PROTEIN"/>
    <property type="match status" value="1"/>
</dbReference>
<evidence type="ECO:0000256" key="3">
    <source>
        <dbReference type="ARBA" id="ARBA00022692"/>
    </source>
</evidence>
<keyword evidence="9" id="KW-1185">Reference proteome</keyword>
<evidence type="ECO:0000313" key="8">
    <source>
        <dbReference type="EMBL" id="ARU56478.1"/>
    </source>
</evidence>
<keyword evidence="5 6" id="KW-0472">Membrane</keyword>
<dbReference type="NCBIfam" id="TIGR03954">
    <property type="entry name" value="integ_memb_HG"/>
    <property type="match status" value="1"/>
</dbReference>
<name>A0A1Y0I7K3_9GAMM</name>
<dbReference type="Proteomes" id="UP000196027">
    <property type="component" value="Chromosome"/>
</dbReference>
<gene>
    <name evidence="8" type="ORF">OLMES_2417</name>
</gene>
<dbReference type="InterPro" id="IPR023845">
    <property type="entry name" value="DUF3817_TM"/>
</dbReference>
<accession>A0A1Y0I7K3</accession>
<sequence>MGVISRDFVFMLGMTHGVLFIAYLMLSLLVSNKQGWSLFVWLGLFLASIVPLAFLPVEWFLRKEAENTAAVAAPA</sequence>
<evidence type="ECO:0000256" key="1">
    <source>
        <dbReference type="ARBA" id="ARBA00004651"/>
    </source>
</evidence>
<feature type="transmembrane region" description="Helical" evidence="6">
    <location>
        <begin position="7"/>
        <end position="30"/>
    </location>
</feature>
<keyword evidence="4 6" id="KW-1133">Transmembrane helix</keyword>
<dbReference type="KEGG" id="ome:OLMES_2417"/>
<reference evidence="8 9" key="1">
    <citation type="submission" date="2017-05" db="EMBL/GenBank/DDBJ databases">
        <title>Genomic insights into alkan degradation activity of Oleiphilus messinensis.</title>
        <authorList>
            <person name="Kozyavkin S.A."/>
            <person name="Slesarev A.I."/>
            <person name="Golyshin P.N."/>
            <person name="Korzhenkov A."/>
            <person name="Golyshina O.N."/>
            <person name="Toshchakov S.V."/>
        </authorList>
    </citation>
    <scope>NUCLEOTIDE SEQUENCE [LARGE SCALE GENOMIC DNA]</scope>
    <source>
        <strain evidence="8 9">ME102</strain>
    </source>
</reference>
<keyword evidence="2" id="KW-1003">Cell membrane</keyword>
<dbReference type="Pfam" id="PF12823">
    <property type="entry name" value="DUF3817"/>
    <property type="match status" value="1"/>
</dbReference>